<dbReference type="Proteomes" id="UP000553776">
    <property type="component" value="Unassembled WGS sequence"/>
</dbReference>
<sequence>MMNAKRMLAICTIAIMLTIGSGFRSNEASASEVLLKGDFYGDSAPADSEADHTEAAAETSADSRPGDARAEVGPFLSMLGAGSEEEVWDALYNGGSLASIATANGKDVGELIDSQAAELSEQLRQRLLAGSISLEQYKAQRAEVYALVASSAYGLH</sequence>
<comment type="caution">
    <text evidence="2">The sequence shown here is derived from an EMBL/GenBank/DDBJ whole genome shotgun (WGS) entry which is preliminary data.</text>
</comment>
<organism evidence="2 3">
    <name type="scientific">Cohnella xylanilytica</name>
    <dbReference type="NCBI Taxonomy" id="557555"/>
    <lineage>
        <taxon>Bacteria</taxon>
        <taxon>Bacillati</taxon>
        <taxon>Bacillota</taxon>
        <taxon>Bacilli</taxon>
        <taxon>Bacillales</taxon>
        <taxon>Paenibacillaceae</taxon>
        <taxon>Cohnella</taxon>
    </lineage>
</organism>
<name>A0A841TYZ6_9BACL</name>
<evidence type="ECO:0000313" key="3">
    <source>
        <dbReference type="Proteomes" id="UP000553776"/>
    </source>
</evidence>
<gene>
    <name evidence="2" type="ORF">H7B90_18860</name>
</gene>
<keyword evidence="3" id="KW-1185">Reference proteome</keyword>
<accession>A0A841TYZ6</accession>
<proteinExistence type="predicted"/>
<dbReference type="AlphaFoldDB" id="A0A841TYZ6"/>
<evidence type="ECO:0000256" key="1">
    <source>
        <dbReference type="SAM" id="MobiDB-lite"/>
    </source>
</evidence>
<protein>
    <submittedName>
        <fullName evidence="2">Uncharacterized protein</fullName>
    </submittedName>
</protein>
<dbReference type="RefSeq" id="WP_185137432.1">
    <property type="nucleotide sequence ID" value="NZ_BORM01000070.1"/>
</dbReference>
<feature type="region of interest" description="Disordered" evidence="1">
    <location>
        <begin position="45"/>
        <end position="69"/>
    </location>
</feature>
<reference evidence="2 3" key="1">
    <citation type="submission" date="2020-08" db="EMBL/GenBank/DDBJ databases">
        <title>Cohnella phylogeny.</title>
        <authorList>
            <person name="Dunlap C."/>
        </authorList>
    </citation>
    <scope>NUCLEOTIDE SEQUENCE [LARGE SCALE GENOMIC DNA]</scope>
    <source>
        <strain evidence="2 3">DSM 25239</strain>
    </source>
</reference>
<evidence type="ECO:0000313" key="2">
    <source>
        <dbReference type="EMBL" id="MBB6693455.1"/>
    </source>
</evidence>
<dbReference type="EMBL" id="JACJVR010000073">
    <property type="protein sequence ID" value="MBB6693455.1"/>
    <property type="molecule type" value="Genomic_DNA"/>
</dbReference>